<feature type="compositionally biased region" description="Polar residues" evidence="1">
    <location>
        <begin position="145"/>
        <end position="157"/>
    </location>
</feature>
<evidence type="ECO:0000313" key="3">
    <source>
        <dbReference type="EMBL" id="CAL5974092.1"/>
    </source>
</evidence>
<dbReference type="InterPro" id="IPR010736">
    <property type="entry name" value="SHIPPO-rpt"/>
</dbReference>
<evidence type="ECO:0000313" key="4">
    <source>
        <dbReference type="Proteomes" id="UP001642409"/>
    </source>
</evidence>
<protein>
    <submittedName>
        <fullName evidence="2">Sperm-tail PG-rich repeat</fullName>
    </submittedName>
    <submittedName>
        <fullName evidence="3">Sperm-tail_PG-rich repeat</fullName>
    </submittedName>
</protein>
<dbReference type="Proteomes" id="UP001642409">
    <property type="component" value="Unassembled WGS sequence"/>
</dbReference>
<reference evidence="2" key="1">
    <citation type="submission" date="2023-06" db="EMBL/GenBank/DDBJ databases">
        <authorList>
            <person name="Kurt Z."/>
        </authorList>
    </citation>
    <scope>NUCLEOTIDE SEQUENCE</scope>
</reference>
<proteinExistence type="predicted"/>
<dbReference type="Pfam" id="PF07004">
    <property type="entry name" value="SHIPPO-rpt"/>
    <property type="match status" value="1"/>
</dbReference>
<evidence type="ECO:0000313" key="2">
    <source>
        <dbReference type="EMBL" id="CAI9930405.1"/>
    </source>
</evidence>
<sequence>MTEAFDSGRLPFATFTTMNTYKGSTQLFSCRSQQEALLDYKKYKQYEYKQVTNRHHNTFIPPQKFLVDKIGPGSYEVNLARSNSSFVSNLPRYQYKQSNWSETLKPTAELKMRPGPSSYHNLKRGKLLLNTLPVTETDLDKKRTQSAIKQQREQTPAPNFYNPEIRKSVHSAKLNEKERQTKPFETKNDIIPASNSYTIECKNTGIQTRLYRRSRETEIKSENPGPGAYNVLCDRNGKKK</sequence>
<feature type="region of interest" description="Disordered" evidence="1">
    <location>
        <begin position="216"/>
        <end position="240"/>
    </location>
</feature>
<keyword evidence="4" id="KW-1185">Reference proteome</keyword>
<organism evidence="2">
    <name type="scientific">Hexamita inflata</name>
    <dbReference type="NCBI Taxonomy" id="28002"/>
    <lineage>
        <taxon>Eukaryota</taxon>
        <taxon>Metamonada</taxon>
        <taxon>Diplomonadida</taxon>
        <taxon>Hexamitidae</taxon>
        <taxon>Hexamitinae</taxon>
        <taxon>Hexamita</taxon>
    </lineage>
</organism>
<reference evidence="3 4" key="2">
    <citation type="submission" date="2024-07" db="EMBL/GenBank/DDBJ databases">
        <authorList>
            <person name="Akdeniz Z."/>
        </authorList>
    </citation>
    <scope>NUCLEOTIDE SEQUENCE [LARGE SCALE GENOMIC DNA]</scope>
</reference>
<feature type="region of interest" description="Disordered" evidence="1">
    <location>
        <begin position="140"/>
        <end position="162"/>
    </location>
</feature>
<dbReference type="EMBL" id="CATOUU010000464">
    <property type="protein sequence ID" value="CAI9930405.1"/>
    <property type="molecule type" value="Genomic_DNA"/>
</dbReference>
<name>A0AA86P381_9EUKA</name>
<evidence type="ECO:0000256" key="1">
    <source>
        <dbReference type="SAM" id="MobiDB-lite"/>
    </source>
</evidence>
<accession>A0AA86P381</accession>
<gene>
    <name evidence="2" type="ORF">HINF_LOCUS18050</name>
    <name evidence="3" type="ORF">HINF_LOCUS2680</name>
</gene>
<dbReference type="AlphaFoldDB" id="A0AA86P381"/>
<dbReference type="EMBL" id="CAXDID020000005">
    <property type="protein sequence ID" value="CAL5974092.1"/>
    <property type="molecule type" value="Genomic_DNA"/>
</dbReference>
<comment type="caution">
    <text evidence="2">The sequence shown here is derived from an EMBL/GenBank/DDBJ whole genome shotgun (WGS) entry which is preliminary data.</text>
</comment>